<feature type="region of interest" description="Disordered" evidence="1">
    <location>
        <begin position="1"/>
        <end position="48"/>
    </location>
</feature>
<sequence length="202" mass="21489">MTEPNQPQPNPNKPKPPIPPMDTIADSDRMPPRTPRTAPPRPAPIRTRDDIPTGALAMLGIGGGLAVILVLVVGVPRLIDWSHHQDWHWVTQWVATVADPVHAYLAAHTAGLPMTPSSAFVIWQGIGAVSLVLAWATGAVGARLTWIAHGACTAAMVWDAAPAPARPVATALSVLAWTIGSLFALRGLSLRPVLHIHNHPAR</sequence>
<proteinExistence type="predicted"/>
<feature type="compositionally biased region" description="Pro residues" evidence="1">
    <location>
        <begin position="32"/>
        <end position="43"/>
    </location>
</feature>
<accession>F2Z8R0</accession>
<geneLocation type="plasmid" evidence="3">
    <name>pSLA2-M</name>
</geneLocation>
<evidence type="ECO:0000256" key="2">
    <source>
        <dbReference type="SAM" id="Phobius"/>
    </source>
</evidence>
<gene>
    <name evidence="3" type="primary">pSLA2-M.46</name>
</gene>
<feature type="transmembrane region" description="Helical" evidence="2">
    <location>
        <begin position="120"/>
        <end position="137"/>
    </location>
</feature>
<organism evidence="3">
    <name type="scientific">Streptomyces rochei</name>
    <name type="common">Streptomyces parvullus</name>
    <dbReference type="NCBI Taxonomy" id="1928"/>
    <lineage>
        <taxon>Bacteria</taxon>
        <taxon>Bacillati</taxon>
        <taxon>Actinomycetota</taxon>
        <taxon>Actinomycetes</taxon>
        <taxon>Kitasatosporales</taxon>
        <taxon>Streptomycetaceae</taxon>
        <taxon>Streptomyces</taxon>
        <taxon>Streptomyces rochei group</taxon>
    </lineage>
</organism>
<dbReference type="EMBL" id="AB597522">
    <property type="protein sequence ID" value="BAK19840.1"/>
    <property type="molecule type" value="Genomic_DNA"/>
</dbReference>
<reference evidence="3" key="1">
    <citation type="journal article" date="1994" name="J. Antibiot.">
        <title>Isolation and characterization of linear plasmids from lankacidin-producing Streptomyces species.</title>
        <authorList>
            <person name="Kinashi H."/>
            <person name="Mori E."/>
            <person name="Hatani A."/>
            <person name="Nimi O."/>
        </authorList>
    </citation>
    <scope>NUCLEOTIDE SEQUENCE</scope>
    <source>
        <strain evidence="3">7434AN4</strain>
        <plasmid evidence="3">pSLA2-M</plasmid>
    </source>
</reference>
<feature type="compositionally biased region" description="Pro residues" evidence="1">
    <location>
        <begin position="1"/>
        <end position="20"/>
    </location>
</feature>
<keyword evidence="3" id="KW-0614">Plasmid</keyword>
<keyword evidence="2" id="KW-1133">Transmembrane helix</keyword>
<keyword evidence="2" id="KW-0472">Membrane</keyword>
<dbReference type="AlphaFoldDB" id="F2Z8R0"/>
<evidence type="ECO:0000256" key="1">
    <source>
        <dbReference type="SAM" id="MobiDB-lite"/>
    </source>
</evidence>
<feature type="transmembrane region" description="Helical" evidence="2">
    <location>
        <begin position="167"/>
        <end position="185"/>
    </location>
</feature>
<evidence type="ECO:0000313" key="3">
    <source>
        <dbReference type="EMBL" id="BAK19840.1"/>
    </source>
</evidence>
<keyword evidence="2" id="KW-0812">Transmembrane</keyword>
<feature type="transmembrane region" description="Helical" evidence="2">
    <location>
        <begin position="55"/>
        <end position="79"/>
    </location>
</feature>
<reference evidence="3" key="2">
    <citation type="journal article" date="2011" name="Biosci. Biotechnol. Biochem.">
        <title>pSLA2-M of Streptomyces rochei is a composite linear plasmid characterized by self-defense genes and homology with pSLA2-L.</title>
        <authorList>
            <person name="Yang Y."/>
            <person name="Kurokawa T."/>
            <person name="Takahama Y."/>
            <person name="Nindita Y."/>
            <person name="Mochizuki S."/>
            <person name="Arakawa K."/>
            <person name="Endo S."/>
            <person name="Kinashi H."/>
        </authorList>
    </citation>
    <scope>NUCLEOTIDE SEQUENCE</scope>
    <source>
        <strain evidence="3">7434AN4</strain>
        <plasmid evidence="3">pSLA2-M</plasmid>
    </source>
</reference>
<protein>
    <submittedName>
        <fullName evidence="3">Uncharacterized protein</fullName>
    </submittedName>
</protein>
<name>F2Z8R0_STRRO</name>